<evidence type="ECO:0000313" key="2">
    <source>
        <dbReference type="Proteomes" id="UP000815325"/>
    </source>
</evidence>
<name>A0ABQ7G491_DUNSA</name>
<reference evidence="1" key="1">
    <citation type="submission" date="2017-08" db="EMBL/GenBank/DDBJ databases">
        <authorList>
            <person name="Polle J.E."/>
            <person name="Barry K."/>
            <person name="Cushman J."/>
            <person name="Schmutz J."/>
            <person name="Tran D."/>
            <person name="Hathwaick L.T."/>
            <person name="Yim W.C."/>
            <person name="Jenkins J."/>
            <person name="Mckie-Krisberg Z.M."/>
            <person name="Prochnik S."/>
            <person name="Lindquist E."/>
            <person name="Dockter R.B."/>
            <person name="Adam C."/>
            <person name="Molina H."/>
            <person name="Bunkerborg J."/>
            <person name="Jin E."/>
            <person name="Buchheim M."/>
            <person name="Magnuson J."/>
        </authorList>
    </citation>
    <scope>NUCLEOTIDE SEQUENCE</scope>
    <source>
        <strain evidence="1">CCAP 19/18</strain>
    </source>
</reference>
<dbReference type="Proteomes" id="UP000815325">
    <property type="component" value="Unassembled WGS sequence"/>
</dbReference>
<organism evidence="1 2">
    <name type="scientific">Dunaliella salina</name>
    <name type="common">Green alga</name>
    <name type="synonym">Protococcus salinus</name>
    <dbReference type="NCBI Taxonomy" id="3046"/>
    <lineage>
        <taxon>Eukaryota</taxon>
        <taxon>Viridiplantae</taxon>
        <taxon>Chlorophyta</taxon>
        <taxon>core chlorophytes</taxon>
        <taxon>Chlorophyceae</taxon>
        <taxon>CS clade</taxon>
        <taxon>Chlamydomonadales</taxon>
        <taxon>Dunaliellaceae</taxon>
        <taxon>Dunaliella</taxon>
    </lineage>
</organism>
<protein>
    <recommendedName>
        <fullName evidence="3">Encoded protein</fullName>
    </recommendedName>
</protein>
<dbReference type="EMBL" id="MU070165">
    <property type="protein sequence ID" value="KAF5829397.1"/>
    <property type="molecule type" value="Genomic_DNA"/>
</dbReference>
<sequence length="222" mass="25640">MPRDRALREVPPPHAQALRSGAHFYRGKSNWLREETTFNPWIQPSSSARDKRGRRGLHASIALCKEHAILGEEFGQKYMPVRMHPQRTISSSHFMHSTANMNPEPSLSRRMVMHVNVSQSWKIRRESGVVLCFPHPAFHEEYMRLFRRRDESAHLTSHQRQTVESHALGKGSMLAHQHRGVRVVHEEYLPTQAAFATCRAFVVWCWYPHLPRSEGVLARAGP</sequence>
<evidence type="ECO:0008006" key="3">
    <source>
        <dbReference type="Google" id="ProtNLM"/>
    </source>
</evidence>
<keyword evidence="2" id="KW-1185">Reference proteome</keyword>
<accession>A0ABQ7G491</accession>
<comment type="caution">
    <text evidence="1">The sequence shown here is derived from an EMBL/GenBank/DDBJ whole genome shotgun (WGS) entry which is preliminary data.</text>
</comment>
<evidence type="ECO:0000313" key="1">
    <source>
        <dbReference type="EMBL" id="KAF5829397.1"/>
    </source>
</evidence>
<gene>
    <name evidence="1" type="ORF">DUNSADRAFT_16151</name>
</gene>
<proteinExistence type="predicted"/>